<dbReference type="PROSITE" id="PS50945">
    <property type="entry name" value="I_LWEQ"/>
    <property type="match status" value="2"/>
</dbReference>
<evidence type="ECO:0000313" key="13">
    <source>
        <dbReference type="Proteomes" id="UP000694427"/>
    </source>
</evidence>
<reference evidence="12" key="2">
    <citation type="submission" date="2025-09" db="UniProtKB">
        <authorList>
            <consortium name="Ensembl"/>
        </authorList>
    </citation>
    <scope>IDENTIFICATION</scope>
</reference>
<dbReference type="Gene3D" id="1.20.120.230">
    <property type="entry name" value="Alpha-catenin/vinculin-like"/>
    <property type="match status" value="5"/>
</dbReference>
<dbReference type="InterPro" id="IPR036476">
    <property type="entry name" value="Talin_cent_sf"/>
</dbReference>
<feature type="coiled-coil region" evidence="9">
    <location>
        <begin position="2221"/>
        <end position="2248"/>
    </location>
</feature>
<dbReference type="FunFam" id="1.20.1420.10:FF:000002">
    <property type="entry name" value="Talin 2"/>
    <property type="match status" value="1"/>
</dbReference>
<evidence type="ECO:0000256" key="1">
    <source>
        <dbReference type="ARBA" id="ARBA00004246"/>
    </source>
</evidence>
<dbReference type="SUPFAM" id="SSF109885">
    <property type="entry name" value="I/LWEQ domain"/>
    <property type="match status" value="4"/>
</dbReference>
<dbReference type="PANTHER" id="PTHR19981">
    <property type="entry name" value="TALIN"/>
    <property type="match status" value="1"/>
</dbReference>
<dbReference type="PANTHER" id="PTHR19981:SF7">
    <property type="entry name" value="TALIN-1"/>
    <property type="match status" value="1"/>
</dbReference>
<dbReference type="GO" id="GO:0005200">
    <property type="term" value="F:structural constituent of cytoskeleton"/>
    <property type="evidence" value="ECO:0007669"/>
    <property type="project" value="InterPro"/>
</dbReference>
<dbReference type="InterPro" id="IPR002558">
    <property type="entry name" value="ILWEQ_dom"/>
</dbReference>
<dbReference type="FunFam" id="1.20.1410.10:FF:000001">
    <property type="entry name" value="Talin 2"/>
    <property type="match status" value="1"/>
</dbReference>
<dbReference type="Pfam" id="PF09141">
    <property type="entry name" value="Talin_middle"/>
    <property type="match status" value="1"/>
</dbReference>
<dbReference type="GO" id="GO:0005737">
    <property type="term" value="C:cytoplasm"/>
    <property type="evidence" value="ECO:0007669"/>
    <property type="project" value="UniProtKB-SubCell"/>
</dbReference>
<dbReference type="Pfam" id="PF01608">
    <property type="entry name" value="I_LWEQ"/>
    <property type="match status" value="1"/>
</dbReference>
<dbReference type="GO" id="GO:0001726">
    <property type="term" value="C:ruffle"/>
    <property type="evidence" value="ECO:0007669"/>
    <property type="project" value="InterPro"/>
</dbReference>
<evidence type="ECO:0000256" key="4">
    <source>
        <dbReference type="ARBA" id="ARBA00022475"/>
    </source>
</evidence>
<dbReference type="Gene3D" id="2.30.29.30">
    <property type="entry name" value="Pleckstrin-homology domain (PH domain)/Phosphotyrosine-binding domain (PTB)"/>
    <property type="match status" value="1"/>
</dbReference>
<dbReference type="SUPFAM" id="SSF47220">
    <property type="entry name" value="alpha-catenin/vinculin-like"/>
    <property type="match status" value="4"/>
</dbReference>
<dbReference type="Gene3D" id="1.20.1420.10">
    <property type="entry name" value="Talin, central domain"/>
    <property type="match status" value="7"/>
</dbReference>
<dbReference type="FunFam" id="1.20.120.230:FF:000003">
    <property type="entry name" value="Talin 2"/>
    <property type="match status" value="1"/>
</dbReference>
<keyword evidence="8" id="KW-0472">Membrane</keyword>
<keyword evidence="6" id="KW-0597">Phosphoprotein</keyword>
<dbReference type="PROSITE" id="PS00661">
    <property type="entry name" value="FERM_2"/>
    <property type="match status" value="1"/>
</dbReference>
<evidence type="ECO:0000313" key="12">
    <source>
        <dbReference type="Ensembl" id="ENSCCRP00010056813.1"/>
    </source>
</evidence>
<protein>
    <submittedName>
        <fullName evidence="12">Talin 1</fullName>
    </submittedName>
</protein>
<dbReference type="InterPro" id="IPR000299">
    <property type="entry name" value="FERM_domain"/>
</dbReference>
<dbReference type="InterPro" id="IPR057346">
    <property type="entry name" value="Talin1/2_VBS2"/>
</dbReference>
<dbReference type="InterPro" id="IPR015224">
    <property type="entry name" value="Talin_cent"/>
</dbReference>
<dbReference type="GO" id="GO:0030036">
    <property type="term" value="P:actin cytoskeleton organization"/>
    <property type="evidence" value="ECO:0007669"/>
    <property type="project" value="TreeGrafter"/>
</dbReference>
<dbReference type="FunFam" id="1.20.120.230:FF:000002">
    <property type="entry name" value="Talin 2"/>
    <property type="match status" value="1"/>
</dbReference>
<keyword evidence="5" id="KW-0963">Cytoplasm</keyword>
<dbReference type="SUPFAM" id="SSF109880">
    <property type="entry name" value="A middle domain of Talin 1"/>
    <property type="match status" value="1"/>
</dbReference>
<dbReference type="SMART" id="SM01244">
    <property type="entry name" value="IRS"/>
    <property type="match status" value="1"/>
</dbReference>
<dbReference type="Pfam" id="PF02174">
    <property type="entry name" value="IRS"/>
    <property type="match status" value="1"/>
</dbReference>
<dbReference type="Pfam" id="PF21865">
    <property type="entry name" value="TLN1-like_RS"/>
    <property type="match status" value="3"/>
</dbReference>
<evidence type="ECO:0000259" key="10">
    <source>
        <dbReference type="PROSITE" id="PS50057"/>
    </source>
</evidence>
<evidence type="ECO:0000256" key="8">
    <source>
        <dbReference type="ARBA" id="ARBA00023136"/>
    </source>
</evidence>
<feature type="domain" description="I/LWEQ" evidence="11">
    <location>
        <begin position="2014"/>
        <end position="2253"/>
    </location>
</feature>
<dbReference type="FunFam" id="1.20.1420.10:FF:000007">
    <property type="entry name" value="Talin 2"/>
    <property type="match status" value="1"/>
</dbReference>
<dbReference type="InterPro" id="IPR036723">
    <property type="entry name" value="Alpha-catenin/vinculin-like_sf"/>
</dbReference>
<dbReference type="InterPro" id="IPR054082">
    <property type="entry name" value="Talin_IBS2B"/>
</dbReference>
<evidence type="ECO:0000256" key="7">
    <source>
        <dbReference type="ARBA" id="ARBA00022949"/>
    </source>
</evidence>
<accession>A0A8C1L555</accession>
<dbReference type="Pfam" id="PF08913">
    <property type="entry name" value="VBS"/>
    <property type="match status" value="1"/>
</dbReference>
<keyword evidence="9" id="KW-0175">Coiled coil</keyword>
<dbReference type="FunFam" id="1.20.120.230:FF:000004">
    <property type="entry name" value="Talin 2"/>
    <property type="match status" value="1"/>
</dbReference>
<feature type="domain" description="FERM" evidence="10">
    <location>
        <begin position="1"/>
        <end position="126"/>
    </location>
</feature>
<dbReference type="FunFam" id="2.30.29.30:FF:000028">
    <property type="entry name" value="Talin 2"/>
    <property type="match status" value="1"/>
</dbReference>
<evidence type="ECO:0000256" key="5">
    <source>
        <dbReference type="ARBA" id="ARBA00022490"/>
    </source>
</evidence>
<feature type="domain" description="I/LWEQ" evidence="11">
    <location>
        <begin position="277"/>
        <end position="539"/>
    </location>
</feature>
<evidence type="ECO:0000259" key="11">
    <source>
        <dbReference type="PROSITE" id="PS50945"/>
    </source>
</evidence>
<dbReference type="FunFam" id="1.20.120.230:FF:000005">
    <property type="entry name" value="Talin 1"/>
    <property type="match status" value="1"/>
</dbReference>
<dbReference type="FunFam" id="1.20.120.230:FF:000009">
    <property type="entry name" value="Talin 2"/>
    <property type="match status" value="1"/>
</dbReference>
<sequence>VPDPAHKNCQNMTEIEAKVSYVKLARSLKTYGVSFFLVKEKMKGKNKLVPRLLGITKECVMRVDEKTKEVIQEWSLTNIKRWAASPKSFTLDFGDYQDGYYSVQTTEGEQIAQLISGYIDIILKKKKSKDHFGMEGDEESTMLEDSVSPKKSTVLQQQFNHMGKVETGSVALPAIIRSGAGGPESFQMGSMPQAKQHITSGQMHRGHMPPLTSAQQALTGTINSSMQAVQAVQATLDEFDALPPLGTDAASQAWRKNKMDESKHEIHSQVDAITAGTASMVNLTAGDPAETDYTAVGCAVTTISSNLTEMSKGVKLLAALMEDEGGNGQQLLSAAKNLACAVSDMLKTAQPGSTEPRQNLLQAAGNVGQTSGELLQQIGESDADQQFQEMLMQLAKAVANAAAALVLKAKNVAQKSEDSAQQNRVIAAATQCALSTSQLVACTRVVAPTISSPVCQEQLVEAGKLVAKSVEGCVEASQGATNDEQLLRQVGSAATGVTQALNELLQHIRQYASGGQPIGRHGAATDRILDVTDNIFSSMGDAGEMVRQARILAQATSDLVNAIKADAEGETDLENSRKLLSAAKLLADATARMVEAAKGAAANPDSEEQQQKLREAAEGLRMATNAAAQNAIKKRLVNKLENAAKQAAAAATQTISAAQQAASSNKNPAAQQQLVQSCKGVVDQIPQLVQGVRGSQAQPDSPSAQLALIGASQNFLQPGAKMVTAAKATVPTISDQASAMQLSQCSKNLASALAELRTAAQKAQEACGPLEIDNALTMVRGLERDMQEAKASAAEGKLKPLPGETLEKCSQDLGSSTKAVSSAIAQLLSEATQGNENYTGMAARDVAQALRSLASAARGVAANTEDPHARNAMLDSTTDVMDKSASLIEETKRAVAKPGDPDSQQRLAQVAKAVSQALNRSVNCLPGQRDVDNAIRTVGEASKKLLSNKFPVSGKSFQEAQANLNEAAAGLNQSANELVQASRGTTQDLSKASGKFGQDFNHFLQAGVDMAGQSQSKEDQTQVVTNLKTISMSSSKLLLAAKALSTDPNSPNLKNQLAAAARAVTDSINQLISMCTQQAPGQKECDNALRELETVGGMLENPTEAVSDMGYFDCIDSVMENSKVLGEAMAGISHNAKNSNLPEFGDSVSSASKALCGLTEAAAQGAYLVGVSDQNSHAGQKGLVDPSQFARAKQSIQMACQNLVDPSCTQSQVLSAATIVAKHTSALCNACRLASSKTSNPVAKRQFVQSAKEVANSTANLVKSIKALDGAFNQENRQKCKDATGPLIEAVDNLAAFASNPEFASVPAQISPEGLAAMEPIVAAAKAMLESSTGMIQTARSLAVNPKDPPKWSVLAGHSRTVSDSIKKLITNMRERAPGQRECDDAIEALNNCMREVDKASLAAISQQLTPRDDISHEVRFHVGRLTIVIIVLNLIEHSVTRSQSFPNLFQRVSQMVSYFEPLIMAAIGTASKILNSQQQMSVLDQTKTLTESALQMLYTAKEAGGNNKAAHTQEALEESVQMMKEAVNDLGVTLSEAASAAGAVGGMVNSISQAINKMEDGPGVEPEGSFVDYQTTMVKTAKAIAVTVQEMVTKSNNNPDELGGLANQLTTEFGDLASEARCAAMTAENDEIGSHIRKQVSELGNSCTGLVSKAGALQCSPNDSYTKKELIDSARKVSEKVSHVLAALQAGNRGTQACITAASAVSGIIADLDTTIMFATAGTLNRENAETFADHREHILKTAKALVEDTKLLVSGAGASQEKLAQAAQSSVNTITKLADVVKLGAASLGAEDPETQVVLINAVKDVAKALGDLISATKAAAGKPHDDPAMLQLKSSAKVMVTNVTSLLKTVKAVEDEATKGTRALEATIEHIKQELAVFSSTDPPPKTATPEEFIRMTKGITLATAKAVAAGNSCRQEDVIATANLSRRAIADMLHSCKQAAFHPEVKQDIQTRALRFGSECATGYLGLLEHVLVIIQKPSHDLKQQLAHFSKRVAGSVTELIQAAEAMKGTEWVDPEDPTVIAENELLGAAAAIEAAAKKLEQLKPRAKPKEADESLNFEEQILEAAKSIAAATSALVKAASAAQRELVAQGKVGAIPANKVDDGQWSHGLISAARMVAAATNNLCEAANSAVQGHASEEKLISSAKQVAASTAQLLVACKVKADQDSQTMKRLQTAGNAVKRASDNLVKAAQKAAFEAQDDQAVMVKSKMVGGIAQIIAAQEEMLRKEKELEEARKKLAMIRQQQYKFLPSELREDGQPQ</sequence>
<dbReference type="InterPro" id="IPR054060">
    <property type="entry name" value="TLN1-like_RS"/>
</dbReference>
<proteinExistence type="predicted"/>
<keyword evidence="13" id="KW-1185">Reference proteome</keyword>
<reference evidence="12" key="1">
    <citation type="submission" date="2025-08" db="UniProtKB">
        <authorList>
            <consortium name="Ensembl"/>
        </authorList>
    </citation>
    <scope>IDENTIFICATION</scope>
</reference>
<keyword evidence="7" id="KW-0965">Cell junction</keyword>
<dbReference type="Proteomes" id="UP000694427">
    <property type="component" value="Unplaced"/>
</dbReference>
<dbReference type="InterPro" id="IPR002404">
    <property type="entry name" value="IRS_PTB"/>
</dbReference>
<evidence type="ECO:0000256" key="6">
    <source>
        <dbReference type="ARBA" id="ARBA00022553"/>
    </source>
</evidence>
<dbReference type="SMART" id="SM00307">
    <property type="entry name" value="ILWEQ"/>
    <property type="match status" value="1"/>
</dbReference>
<dbReference type="InterPro" id="IPR049108">
    <property type="entry name" value="Talin_R4"/>
</dbReference>
<dbReference type="Gene3D" id="1.20.1410.10">
    <property type="entry name" value="I/LWEQ domain"/>
    <property type="match status" value="1"/>
</dbReference>
<dbReference type="SUPFAM" id="SSF50729">
    <property type="entry name" value="PH domain-like"/>
    <property type="match status" value="1"/>
</dbReference>
<dbReference type="InterPro" id="IPR037438">
    <property type="entry name" value="Talin1/2-RS"/>
</dbReference>
<dbReference type="InterPro" id="IPR019747">
    <property type="entry name" value="FERM_CS"/>
</dbReference>
<dbReference type="GO" id="GO:0005178">
    <property type="term" value="F:integrin binding"/>
    <property type="evidence" value="ECO:0007669"/>
    <property type="project" value="TreeGrafter"/>
</dbReference>
<dbReference type="FunFam" id="1.20.1420.10:FF:000001">
    <property type="entry name" value="Talin 2"/>
    <property type="match status" value="1"/>
</dbReference>
<dbReference type="FunFam" id="1.20.1420.10:FF:000006">
    <property type="entry name" value="Talin 2"/>
    <property type="match status" value="1"/>
</dbReference>
<dbReference type="Ensembl" id="ENSCCRT00010062270.1">
    <property type="protein sequence ID" value="ENSCCRP00010056813.1"/>
    <property type="gene ID" value="ENSCCRG00010022957.1"/>
</dbReference>
<dbReference type="CDD" id="cd12150">
    <property type="entry name" value="talin-RS"/>
    <property type="match status" value="1"/>
</dbReference>
<dbReference type="CDD" id="cd10569">
    <property type="entry name" value="FERM_C_Talin"/>
    <property type="match status" value="1"/>
</dbReference>
<dbReference type="InterPro" id="IPR035964">
    <property type="entry name" value="I/LWEQ_dom_sf"/>
</dbReference>
<dbReference type="GO" id="GO:0005886">
    <property type="term" value="C:plasma membrane"/>
    <property type="evidence" value="ECO:0007669"/>
    <property type="project" value="UniProtKB-SubCell"/>
</dbReference>
<dbReference type="InterPro" id="IPR011993">
    <property type="entry name" value="PH-like_dom_sf"/>
</dbReference>
<dbReference type="Pfam" id="PF21692">
    <property type="entry name" value="Talin_R4"/>
    <property type="match status" value="1"/>
</dbReference>
<dbReference type="PROSITE" id="PS50057">
    <property type="entry name" value="FERM_3"/>
    <property type="match status" value="1"/>
</dbReference>
<keyword evidence="4" id="KW-1003">Cell membrane</keyword>
<dbReference type="GO" id="GO:0051015">
    <property type="term" value="F:actin filament binding"/>
    <property type="evidence" value="ECO:0007669"/>
    <property type="project" value="InterPro"/>
</dbReference>
<feature type="coiled-coil region" evidence="9">
    <location>
        <begin position="746"/>
        <end position="799"/>
    </location>
</feature>
<dbReference type="InterPro" id="IPR015009">
    <property type="entry name" value="Vinculin-bd_dom"/>
</dbReference>
<evidence type="ECO:0000256" key="9">
    <source>
        <dbReference type="SAM" id="Coils"/>
    </source>
</evidence>
<dbReference type="Pfam" id="PF25177">
    <property type="entry name" value="Talin_VBS2"/>
    <property type="match status" value="1"/>
</dbReference>
<name>A0A8C1L555_CYPCA</name>
<evidence type="ECO:0000256" key="2">
    <source>
        <dbReference type="ARBA" id="ARBA00004413"/>
    </source>
</evidence>
<dbReference type="Pfam" id="PF21896">
    <property type="entry name" value="Talin_IBS2B"/>
    <property type="match status" value="4"/>
</dbReference>
<comment type="subcellular location">
    <subcellularLocation>
        <location evidence="1">Cell junction</location>
        <location evidence="1">Focal adhesion</location>
    </subcellularLocation>
    <subcellularLocation>
        <location evidence="2">Cell membrane</location>
        <topology evidence="2">Peripheral membrane protein</topology>
        <orientation evidence="2">Cytoplasmic side</orientation>
    </subcellularLocation>
    <subcellularLocation>
        <location evidence="3">Cytoplasm</location>
    </subcellularLocation>
</comment>
<dbReference type="GO" id="GO:0098609">
    <property type="term" value="P:cell-cell adhesion"/>
    <property type="evidence" value="ECO:0007669"/>
    <property type="project" value="TreeGrafter"/>
</dbReference>
<organism evidence="12 13">
    <name type="scientific">Cyprinus carpio</name>
    <name type="common">Common carp</name>
    <dbReference type="NCBI Taxonomy" id="7962"/>
    <lineage>
        <taxon>Eukaryota</taxon>
        <taxon>Metazoa</taxon>
        <taxon>Chordata</taxon>
        <taxon>Craniata</taxon>
        <taxon>Vertebrata</taxon>
        <taxon>Euteleostomi</taxon>
        <taxon>Actinopterygii</taxon>
        <taxon>Neopterygii</taxon>
        <taxon>Teleostei</taxon>
        <taxon>Ostariophysi</taxon>
        <taxon>Cypriniformes</taxon>
        <taxon>Cyprinidae</taxon>
        <taxon>Cyprininae</taxon>
        <taxon>Cyprinus</taxon>
    </lineage>
</organism>
<dbReference type="GO" id="GO:0005925">
    <property type="term" value="C:focal adhesion"/>
    <property type="evidence" value="ECO:0007669"/>
    <property type="project" value="UniProtKB-SubCell"/>
</dbReference>
<evidence type="ECO:0000256" key="3">
    <source>
        <dbReference type="ARBA" id="ARBA00004496"/>
    </source>
</evidence>